<dbReference type="AlphaFoldDB" id="A0A174J5T7"/>
<proteinExistence type="predicted"/>
<dbReference type="Proteomes" id="UP000095544">
    <property type="component" value="Unassembled WGS sequence"/>
</dbReference>
<sequence>MKSFDDFWRSIPEDEFVEIADRVNDEVAKMRSETSNPDNLLGNQTAVMITRFTYEILSRYHNWISEQL</sequence>
<protein>
    <submittedName>
        <fullName evidence="1">Uncharacterized protein</fullName>
    </submittedName>
</protein>
<gene>
    <name evidence="1" type="ORF">ERS852491_03731</name>
</gene>
<accession>A0A174J5T7</accession>
<name>A0A174J5T7_9FIRM</name>
<reference evidence="1 2" key="1">
    <citation type="submission" date="2015-09" db="EMBL/GenBank/DDBJ databases">
        <authorList>
            <consortium name="Pathogen Informatics"/>
        </authorList>
    </citation>
    <scope>NUCLEOTIDE SEQUENCE [LARGE SCALE GENOMIC DNA]</scope>
    <source>
        <strain evidence="1 2">2789STDY5834876</strain>
    </source>
</reference>
<evidence type="ECO:0000313" key="2">
    <source>
        <dbReference type="Proteomes" id="UP000095544"/>
    </source>
</evidence>
<dbReference type="EMBL" id="CYZU01000043">
    <property type="protein sequence ID" value="CUO92459.1"/>
    <property type="molecule type" value="Genomic_DNA"/>
</dbReference>
<organism evidence="1 2">
    <name type="scientific">Faecalicatena contorta</name>
    <dbReference type="NCBI Taxonomy" id="39482"/>
    <lineage>
        <taxon>Bacteria</taxon>
        <taxon>Bacillati</taxon>
        <taxon>Bacillota</taxon>
        <taxon>Clostridia</taxon>
        <taxon>Lachnospirales</taxon>
        <taxon>Lachnospiraceae</taxon>
        <taxon>Faecalicatena</taxon>
    </lineage>
</organism>
<evidence type="ECO:0000313" key="1">
    <source>
        <dbReference type="EMBL" id="CUO92459.1"/>
    </source>
</evidence>